<gene>
    <name evidence="11" type="ORF">DPMN_086914</name>
</gene>
<evidence type="ECO:0000256" key="8">
    <source>
        <dbReference type="SAM" id="Phobius"/>
    </source>
</evidence>
<feature type="region of interest" description="Disordered" evidence="7">
    <location>
        <begin position="1337"/>
        <end position="1367"/>
    </location>
</feature>
<dbReference type="InterPro" id="IPR050372">
    <property type="entry name" value="Neurexin-related_CASP"/>
</dbReference>
<name>A0A9D4KR98_DREPO</name>
<dbReference type="InterPro" id="IPR003585">
    <property type="entry name" value="Neurexin-like"/>
</dbReference>
<organism evidence="11 12">
    <name type="scientific">Dreissena polymorpha</name>
    <name type="common">Zebra mussel</name>
    <name type="synonym">Mytilus polymorpha</name>
    <dbReference type="NCBI Taxonomy" id="45954"/>
    <lineage>
        <taxon>Eukaryota</taxon>
        <taxon>Metazoa</taxon>
        <taxon>Spiralia</taxon>
        <taxon>Lophotrochozoa</taxon>
        <taxon>Mollusca</taxon>
        <taxon>Bivalvia</taxon>
        <taxon>Autobranchia</taxon>
        <taxon>Heteroconchia</taxon>
        <taxon>Euheterodonta</taxon>
        <taxon>Imparidentia</taxon>
        <taxon>Neoheterodontei</taxon>
        <taxon>Myida</taxon>
        <taxon>Dreissenoidea</taxon>
        <taxon>Dreissenidae</taxon>
        <taxon>Dreissena</taxon>
    </lineage>
</organism>
<feature type="compositionally biased region" description="Polar residues" evidence="7">
    <location>
        <begin position="1246"/>
        <end position="1265"/>
    </location>
</feature>
<dbReference type="InterPro" id="IPR027789">
    <property type="entry name" value="Syndecan/Neurexin_dom"/>
</dbReference>
<dbReference type="EMBL" id="JAIWYP010000003">
    <property type="protein sequence ID" value="KAH3844655.1"/>
    <property type="molecule type" value="Genomic_DNA"/>
</dbReference>
<feature type="domain" description="Laminin G" evidence="9">
    <location>
        <begin position="97"/>
        <end position="283"/>
    </location>
</feature>
<keyword evidence="2 8" id="KW-0812">Transmembrane</keyword>
<dbReference type="SMART" id="SM00294">
    <property type="entry name" value="4.1m"/>
    <property type="match status" value="1"/>
</dbReference>
<feature type="domain" description="EGF-like" evidence="10">
    <location>
        <begin position="923"/>
        <end position="960"/>
    </location>
</feature>
<dbReference type="CDD" id="cd00054">
    <property type="entry name" value="EGF_CA"/>
    <property type="match status" value="1"/>
</dbReference>
<keyword evidence="5" id="KW-1015">Disulfide bond</keyword>
<evidence type="ECO:0000256" key="5">
    <source>
        <dbReference type="ARBA" id="ARBA00023157"/>
    </source>
</evidence>
<feature type="domain" description="Laminin G" evidence="9">
    <location>
        <begin position="964"/>
        <end position="1137"/>
    </location>
</feature>
<feature type="domain" description="EGF-like" evidence="10">
    <location>
        <begin position="478"/>
        <end position="515"/>
    </location>
</feature>
<evidence type="ECO:0000313" key="12">
    <source>
        <dbReference type="Proteomes" id="UP000828390"/>
    </source>
</evidence>
<feature type="transmembrane region" description="Helical" evidence="8">
    <location>
        <begin position="1292"/>
        <end position="1314"/>
    </location>
</feature>
<keyword evidence="4 8" id="KW-0472">Membrane</keyword>
<dbReference type="Proteomes" id="UP000828390">
    <property type="component" value="Unassembled WGS sequence"/>
</dbReference>
<evidence type="ECO:0000256" key="4">
    <source>
        <dbReference type="ARBA" id="ARBA00023136"/>
    </source>
</evidence>
<dbReference type="InterPro" id="IPR013320">
    <property type="entry name" value="ConA-like_dom_sf"/>
</dbReference>
<keyword evidence="3 8" id="KW-1133">Transmembrane helix</keyword>
<keyword evidence="12" id="KW-1185">Reference proteome</keyword>
<dbReference type="SUPFAM" id="SSF49899">
    <property type="entry name" value="Concanavalin A-like lectins/glucanases"/>
    <property type="match status" value="5"/>
</dbReference>
<reference evidence="11" key="2">
    <citation type="submission" date="2020-11" db="EMBL/GenBank/DDBJ databases">
        <authorList>
            <person name="McCartney M.A."/>
            <person name="Auch B."/>
            <person name="Kono T."/>
            <person name="Mallez S."/>
            <person name="Becker A."/>
            <person name="Gohl D.M."/>
            <person name="Silverstein K.A.T."/>
            <person name="Koren S."/>
            <person name="Bechman K.B."/>
            <person name="Herman A."/>
            <person name="Abrahante J.E."/>
            <person name="Garbe J."/>
        </authorList>
    </citation>
    <scope>NUCLEOTIDE SEQUENCE</scope>
    <source>
        <strain evidence="11">Duluth1</strain>
        <tissue evidence="11">Whole animal</tissue>
    </source>
</reference>
<dbReference type="PROSITE" id="PS50026">
    <property type="entry name" value="EGF_3"/>
    <property type="match status" value="2"/>
</dbReference>
<evidence type="ECO:0000259" key="10">
    <source>
        <dbReference type="PROSITE" id="PS50026"/>
    </source>
</evidence>
<feature type="compositionally biased region" description="Basic and acidic residues" evidence="7">
    <location>
        <begin position="1358"/>
        <end position="1367"/>
    </location>
</feature>
<comment type="caution">
    <text evidence="11">The sequence shown here is derived from an EMBL/GenBank/DDBJ whole genome shotgun (WGS) entry which is preliminary data.</text>
</comment>
<feature type="domain" description="Laminin G" evidence="9">
    <location>
        <begin position="735"/>
        <end position="920"/>
    </location>
</feature>
<evidence type="ECO:0000256" key="1">
    <source>
        <dbReference type="ARBA" id="ARBA00004479"/>
    </source>
</evidence>
<dbReference type="Gene3D" id="2.10.25.10">
    <property type="entry name" value="Laminin"/>
    <property type="match status" value="2"/>
</dbReference>
<protein>
    <recommendedName>
        <fullName evidence="13">Neurexin</fullName>
    </recommendedName>
</protein>
<dbReference type="SMART" id="SM00282">
    <property type="entry name" value="LamG"/>
    <property type="match status" value="5"/>
</dbReference>
<evidence type="ECO:0000313" key="11">
    <source>
        <dbReference type="EMBL" id="KAH3844655.1"/>
    </source>
</evidence>
<evidence type="ECO:0000256" key="6">
    <source>
        <dbReference type="PROSITE-ProRule" id="PRU00076"/>
    </source>
</evidence>
<keyword evidence="6" id="KW-0245">EGF-like domain</keyword>
<dbReference type="InterPro" id="IPR001791">
    <property type="entry name" value="Laminin_G"/>
</dbReference>
<feature type="domain" description="Laminin G" evidence="9">
    <location>
        <begin position="518"/>
        <end position="726"/>
    </location>
</feature>
<comment type="subcellular location">
    <subcellularLocation>
        <location evidence="1">Membrane</location>
        <topology evidence="1">Single-pass type I membrane protein</topology>
    </subcellularLocation>
</comment>
<evidence type="ECO:0000256" key="7">
    <source>
        <dbReference type="SAM" id="MobiDB-lite"/>
    </source>
</evidence>
<evidence type="ECO:0000259" key="9">
    <source>
        <dbReference type="PROSITE" id="PS50025"/>
    </source>
</evidence>
<dbReference type="CDD" id="cd00110">
    <property type="entry name" value="LamG"/>
    <property type="match status" value="5"/>
</dbReference>
<sequence length="1367" mass="152143">MRAGWLAGWRAGWLAGWRNKLQPEIVLHGTFCCCLTAHCGLLGKMKIAAAIFRDFPNNLLQRLIVARYCLVGRFTMILQASCGTTVVSTIVKKKIQPLEVMFQGSQYLTYNLKKHGDPIFSSNDQLLMYFKTTQPDGLLFYTGENADHMTVFLKNGAVHVTMNLGSGSFNEVADMNGYKLDDGQWHLLQVSRKSREVSVDVDGSQRLMGMTQGTFTMLSSHVIYLGGSPNTDSLAGSDIRANFRGCMKKVVYKADSLSLDIIELANRGHEFIVAAGDIVYGQCQEVIDSQPVTFLTPESFIALPRWDVKNQNGSISFQFRTSESDGLLLYNSAEYGSNNLDFIAMEIIDGDFYLVLALGTGVIKEKVSRTKINDGMPHVVVFQYRGKTGYISVDSHEYEYVTPGMGKELDLQDMMYIGGLNFHRYNAYRLPKEVWSGILKQGYVGCMQDLKINNNKVDLMMVARKQQQKDVRNECRKLSDQCSEQVCMHRGSCVEGWNRYICDCRGTSYTGVNCEHAATTLSFDQSQYVMVTLPQETSTEAEDISLRFRTSQANGLLLMTHALMPGDSIELFLERGACKLTVTLGQRSKTLSVGHNLNDNAWHTAYIKRRGQAVWFWVDALRHVTDNIPLIAITLHVKQIVVGSMGPLLSGPAAFPSEEGVQGDMPVRTRDMPLRTRDLPLRTRDLPLRTHNFFVGDMQQFIYNGNQFFDMAKEKSVESIEVTARFDPGGSLIQDAVTFESQESYVTLPHHLLQSHTPHFSLSFKFKTRQNSGLILYSGLNGPDFLAMEIDDGYLYYIYDMGGGSKRVHVNTPEPLNDNNWHDVSLFRPQMDQQQIRVDSNPSTVEDMKGYSARHFDLKGPLYIGGLVKTRFNTLSTKISSRYGFLGCMAALDINSQRIDILDAANFVESSGSHTVTRGCTSSEVTCHSKSCENGGQCEQQWNFFVCNCDMTSFVGPHCTDESIAYKIGLNNGLIVFEYPGNSRPSTKSDYLALGITTIQDRAMILRIDSADTQDFIEMELVSGNIFMVYNMGQESIPLVAMDTKVNDGKYHVIKFVRSGENASLQVDREQAFKNPAGHKMTVFNSQARIMLGGRRESTGNISLPFHGTIYGVVFNGIRVLDQLKHGDLRVRKEGDVTLVQRQEQVRTPPQHVELPGVDIEGERGVQSTQGMKLTTPRQAVTDDIIISGDGLECIDDDEDECITNNAGSEDDIITPSITITRLSTPKPNPVENNVNNTNNCKDCPQGTQIFPNTSGNTTDMNPVSPSVDGKTTKKNGPNAERSSNDTGHLNIFLIIGIVAGVLVAFIILAVALYRFRSRDEGTYRVDESQNFANLEAKKQQSNGGSVASVGNGKAGGKKRDVKEWYV</sequence>
<feature type="compositionally biased region" description="Low complexity" evidence="7">
    <location>
        <begin position="1342"/>
        <end position="1352"/>
    </location>
</feature>
<dbReference type="PROSITE" id="PS50025">
    <property type="entry name" value="LAM_G_DOMAIN"/>
    <property type="match status" value="5"/>
</dbReference>
<evidence type="ECO:0008006" key="13">
    <source>
        <dbReference type="Google" id="ProtNLM"/>
    </source>
</evidence>
<accession>A0A9D4KR98</accession>
<dbReference type="Pfam" id="PF01034">
    <property type="entry name" value="Syndecan"/>
    <property type="match status" value="1"/>
</dbReference>
<dbReference type="PANTHER" id="PTHR15036">
    <property type="entry name" value="PIKACHURIN-LIKE PROTEIN"/>
    <property type="match status" value="1"/>
</dbReference>
<evidence type="ECO:0000256" key="3">
    <source>
        <dbReference type="ARBA" id="ARBA00022989"/>
    </source>
</evidence>
<reference evidence="11" key="1">
    <citation type="journal article" date="2019" name="bioRxiv">
        <title>The Genome of the Zebra Mussel, Dreissena polymorpha: A Resource for Invasive Species Research.</title>
        <authorList>
            <person name="McCartney M.A."/>
            <person name="Auch B."/>
            <person name="Kono T."/>
            <person name="Mallez S."/>
            <person name="Zhang Y."/>
            <person name="Obille A."/>
            <person name="Becker A."/>
            <person name="Abrahante J.E."/>
            <person name="Garbe J."/>
            <person name="Badalamenti J.P."/>
            <person name="Herman A."/>
            <person name="Mangelson H."/>
            <person name="Liachko I."/>
            <person name="Sullivan S."/>
            <person name="Sone E.D."/>
            <person name="Koren S."/>
            <person name="Silverstein K.A.T."/>
            <person name="Beckman K.B."/>
            <person name="Gohl D.M."/>
        </authorList>
    </citation>
    <scope>NUCLEOTIDE SEQUENCE</scope>
    <source>
        <strain evidence="11">Duluth1</strain>
        <tissue evidence="11">Whole animal</tissue>
    </source>
</reference>
<comment type="caution">
    <text evidence="6">Lacks conserved residue(s) required for the propagation of feature annotation.</text>
</comment>
<dbReference type="GO" id="GO:0016020">
    <property type="term" value="C:membrane"/>
    <property type="evidence" value="ECO:0007669"/>
    <property type="project" value="UniProtKB-SubCell"/>
</dbReference>
<dbReference type="Pfam" id="PF02210">
    <property type="entry name" value="Laminin_G_2"/>
    <property type="match status" value="5"/>
</dbReference>
<feature type="compositionally biased region" description="Low complexity" evidence="7">
    <location>
        <begin position="1230"/>
        <end position="1245"/>
    </location>
</feature>
<feature type="region of interest" description="Disordered" evidence="7">
    <location>
        <begin position="1223"/>
        <end position="1284"/>
    </location>
</feature>
<proteinExistence type="predicted"/>
<dbReference type="Gene3D" id="2.60.120.200">
    <property type="match status" value="5"/>
</dbReference>
<dbReference type="SMART" id="SM00181">
    <property type="entry name" value="EGF"/>
    <property type="match status" value="2"/>
</dbReference>
<evidence type="ECO:0000256" key="2">
    <source>
        <dbReference type="ARBA" id="ARBA00022692"/>
    </source>
</evidence>
<dbReference type="InterPro" id="IPR000742">
    <property type="entry name" value="EGF"/>
</dbReference>
<feature type="domain" description="Laminin G" evidence="9">
    <location>
        <begin position="290"/>
        <end position="475"/>
    </location>
</feature>
<dbReference type="PANTHER" id="PTHR15036:SF89">
    <property type="entry name" value="NEUREXIN 1, ISOFORM F"/>
    <property type="match status" value="1"/>
</dbReference>